<dbReference type="RefSeq" id="WP_377734960.1">
    <property type="nucleotide sequence ID" value="NZ_JBHSRI010000024.1"/>
</dbReference>
<name>A0ABW1L934_9BACL</name>
<evidence type="ECO:0000313" key="1">
    <source>
        <dbReference type="EMBL" id="MFC6040469.1"/>
    </source>
</evidence>
<evidence type="ECO:0000313" key="2">
    <source>
        <dbReference type="Proteomes" id="UP001596170"/>
    </source>
</evidence>
<keyword evidence="2" id="KW-1185">Reference proteome</keyword>
<accession>A0ABW1L934</accession>
<gene>
    <name evidence="1" type="ORF">ACFPYN_13660</name>
</gene>
<reference evidence="2" key="1">
    <citation type="journal article" date="2019" name="Int. J. Syst. Evol. Microbiol.">
        <title>The Global Catalogue of Microorganisms (GCM) 10K type strain sequencing project: providing services to taxonomists for standard genome sequencing and annotation.</title>
        <authorList>
            <consortium name="The Broad Institute Genomics Platform"/>
            <consortium name="The Broad Institute Genome Sequencing Center for Infectious Disease"/>
            <person name="Wu L."/>
            <person name="Ma J."/>
        </authorList>
    </citation>
    <scope>NUCLEOTIDE SEQUENCE [LARGE SCALE GENOMIC DNA]</scope>
    <source>
        <strain evidence="2">CCUG 54527</strain>
    </source>
</reference>
<organism evidence="1 2">
    <name type="scientific">Paenisporosarcina macmurdoensis</name>
    <dbReference type="NCBI Taxonomy" id="212659"/>
    <lineage>
        <taxon>Bacteria</taxon>
        <taxon>Bacillati</taxon>
        <taxon>Bacillota</taxon>
        <taxon>Bacilli</taxon>
        <taxon>Bacillales</taxon>
        <taxon>Caryophanaceae</taxon>
        <taxon>Paenisporosarcina</taxon>
    </lineage>
</organism>
<proteinExistence type="predicted"/>
<comment type="caution">
    <text evidence="1">The sequence shown here is derived from an EMBL/GenBank/DDBJ whole genome shotgun (WGS) entry which is preliminary data.</text>
</comment>
<protein>
    <submittedName>
        <fullName evidence="1">Uncharacterized protein</fullName>
    </submittedName>
</protein>
<sequence length="59" mass="6772">MVKQILQAKGIIKKNRVGFVGLSSPTAYLFNFKKYVPNNEWNWNPILESPQGIKNRVPV</sequence>
<dbReference type="Proteomes" id="UP001596170">
    <property type="component" value="Unassembled WGS sequence"/>
</dbReference>
<dbReference type="EMBL" id="JBHSRI010000024">
    <property type="protein sequence ID" value="MFC6040469.1"/>
    <property type="molecule type" value="Genomic_DNA"/>
</dbReference>